<comment type="similarity">
    <text evidence="1">Belongs to the HerA family.</text>
</comment>
<dbReference type="EMBL" id="JAMQOS010000010">
    <property type="protein sequence ID" value="MDS0284697.1"/>
    <property type="molecule type" value="Genomic_DNA"/>
</dbReference>
<gene>
    <name evidence="8" type="ORF">NDI86_21585</name>
</gene>
<dbReference type="RefSeq" id="WP_310902363.1">
    <property type="nucleotide sequence ID" value="NZ_JAMQOS010000010.1"/>
</dbReference>
<dbReference type="Gene3D" id="3.40.50.300">
    <property type="entry name" value="P-loop containing nucleotide triphosphate hydrolases"/>
    <property type="match status" value="1"/>
</dbReference>
<dbReference type="InterPro" id="IPR027417">
    <property type="entry name" value="P-loop_NTPase"/>
</dbReference>
<keyword evidence="9" id="KW-1185">Reference proteome</keyword>
<feature type="coiled-coil region" evidence="5">
    <location>
        <begin position="290"/>
        <end position="418"/>
    </location>
</feature>
<dbReference type="PANTHER" id="PTHR42957">
    <property type="entry name" value="HELICASE MJ1565-RELATED"/>
    <property type="match status" value="1"/>
</dbReference>
<dbReference type="Gene3D" id="1.20.5.1160">
    <property type="entry name" value="Vasodilator-stimulated phosphoprotein"/>
    <property type="match status" value="1"/>
</dbReference>
<protein>
    <submittedName>
        <fullName evidence="8">DUF87 domain-containing protein</fullName>
    </submittedName>
</protein>
<keyword evidence="5" id="KW-0175">Coiled coil</keyword>
<dbReference type="SUPFAM" id="SSF52540">
    <property type="entry name" value="P-loop containing nucleoside triphosphate hydrolases"/>
    <property type="match status" value="1"/>
</dbReference>
<evidence type="ECO:0000256" key="6">
    <source>
        <dbReference type="SAM" id="MobiDB-lite"/>
    </source>
</evidence>
<comment type="catalytic activity">
    <reaction evidence="2">
        <text>Couples ATP hydrolysis with the unwinding of duplex DNA by translocating in the 3'-5' direction.</text>
        <dbReference type="EC" id="5.6.2.4"/>
    </reaction>
</comment>
<evidence type="ECO:0000256" key="2">
    <source>
        <dbReference type="ARBA" id="ARBA00034617"/>
    </source>
</evidence>
<evidence type="ECO:0000313" key="8">
    <source>
        <dbReference type="EMBL" id="MDS0284697.1"/>
    </source>
</evidence>
<name>A0ABU2FVA2_9EURY</name>
<sequence length="589" mass="65751">MPSQTQAEKHTITVGESESGEDYTLPVEDVLTGRTFVTGKSGSGKSNTGSVVAEELLERGHPLLIVDIDGEYYGLKEEYELLQVGATEQCDLQVGPEHAGKLAELALEKGVPIILDVSGYLDEDVADELVKEVARELFVREQDLRQPFVMLVEEIHEYIPQQGSPGEVGQMLIKIGKRGRKHGLGILGMSQRPADVKKDFITQCDLLVWHRLTWNNDTDVVTRVIDREHADAIEDLNDGQAFVQADWSDTEVETVQFRRKHTFDAGATPGLDDVERPELKGIGEELVGELEEISDEHERRQDRITELEERLEEKDERIAELEEDLEAAEDLQRIGEAIIGAAKEDGSGSGAGEALDQELLEEKNAEIHELREQVETLQTERDDLAAEVDELTDEVDRLSGYRDRVEQAEEIEERLREVEAWFASAPPALRDTAEAAEAMFEDAGDRDDELREQLDRKDERIQELEAKLADAGQPAVPTNYEDFLEDDVVQEQINDAKANSSASEKYIRATIAAILDAGGPVTYDDVQDMPDASNKTHVGRAVNALAERRVVSVDEDDGPKRVDLNPGGIEAIKQEAQRRDRRKEIMSDL</sequence>
<comment type="catalytic activity">
    <reaction evidence="3">
        <text>ATP + H2O = ADP + phosphate + H(+)</text>
        <dbReference type="Rhea" id="RHEA:13065"/>
        <dbReference type="ChEBI" id="CHEBI:15377"/>
        <dbReference type="ChEBI" id="CHEBI:15378"/>
        <dbReference type="ChEBI" id="CHEBI:30616"/>
        <dbReference type="ChEBI" id="CHEBI:43474"/>
        <dbReference type="ChEBI" id="CHEBI:456216"/>
        <dbReference type="EC" id="5.6.2.3"/>
    </reaction>
</comment>
<dbReference type="InterPro" id="IPR008571">
    <property type="entry name" value="HerA-like"/>
</dbReference>
<evidence type="ECO:0000256" key="3">
    <source>
        <dbReference type="ARBA" id="ARBA00048954"/>
    </source>
</evidence>
<evidence type="ECO:0000256" key="5">
    <source>
        <dbReference type="SAM" id="Coils"/>
    </source>
</evidence>
<dbReference type="InterPro" id="IPR002789">
    <property type="entry name" value="HerA_central"/>
</dbReference>
<feature type="domain" description="Helicase HerA central" evidence="7">
    <location>
        <begin position="21"/>
        <end position="79"/>
    </location>
</feature>
<feature type="compositionally biased region" description="Basic and acidic residues" evidence="6">
    <location>
        <begin position="572"/>
        <end position="589"/>
    </location>
</feature>
<evidence type="ECO:0000259" key="7">
    <source>
        <dbReference type="Pfam" id="PF01935"/>
    </source>
</evidence>
<dbReference type="Pfam" id="PF01935">
    <property type="entry name" value="DUF87"/>
    <property type="match status" value="1"/>
</dbReference>
<evidence type="ECO:0000313" key="9">
    <source>
        <dbReference type="Proteomes" id="UP001268864"/>
    </source>
</evidence>
<dbReference type="Proteomes" id="UP001268864">
    <property type="component" value="Unassembled WGS sequence"/>
</dbReference>
<evidence type="ECO:0000256" key="1">
    <source>
        <dbReference type="ARBA" id="ARBA00007816"/>
    </source>
</evidence>
<feature type="region of interest" description="Disordered" evidence="6">
    <location>
        <begin position="555"/>
        <end position="589"/>
    </location>
</feature>
<reference evidence="8 9" key="1">
    <citation type="submission" date="2022-06" db="EMBL/GenBank/DDBJ databases">
        <title>Halomicroarcula sp. a new haloarchaeum isolate from saline soil.</title>
        <authorList>
            <person name="Strakova D."/>
            <person name="Galisteo C."/>
            <person name="Sanchez-Porro C."/>
            <person name="Ventosa A."/>
        </authorList>
    </citation>
    <scope>NUCLEOTIDE SEQUENCE [LARGE SCALE GENOMIC DNA]</scope>
    <source>
        <strain evidence="8 9">S3CR25-11</strain>
    </source>
</reference>
<accession>A0ABU2FVA2</accession>
<feature type="region of interest" description="Disordered" evidence="6">
    <location>
        <begin position="1"/>
        <end position="21"/>
    </location>
</feature>
<dbReference type="PANTHER" id="PTHR42957:SF1">
    <property type="entry name" value="HELICASE MJ1565-RELATED"/>
    <property type="match status" value="1"/>
</dbReference>
<organism evidence="8 9">
    <name type="scientific">Haloarcula onubensis</name>
    <dbReference type="NCBI Taxonomy" id="2950539"/>
    <lineage>
        <taxon>Archaea</taxon>
        <taxon>Methanobacteriati</taxon>
        <taxon>Methanobacteriota</taxon>
        <taxon>Stenosarchaea group</taxon>
        <taxon>Halobacteria</taxon>
        <taxon>Halobacteriales</taxon>
        <taxon>Haloarculaceae</taxon>
        <taxon>Haloarcula</taxon>
    </lineage>
</organism>
<comment type="catalytic activity">
    <reaction evidence="4">
        <text>ATP + H2O = ADP + phosphate + H(+)</text>
        <dbReference type="Rhea" id="RHEA:13065"/>
        <dbReference type="ChEBI" id="CHEBI:15377"/>
        <dbReference type="ChEBI" id="CHEBI:15378"/>
        <dbReference type="ChEBI" id="CHEBI:30616"/>
        <dbReference type="ChEBI" id="CHEBI:43474"/>
        <dbReference type="ChEBI" id="CHEBI:456216"/>
        <dbReference type="EC" id="5.6.2.4"/>
    </reaction>
</comment>
<evidence type="ECO:0000256" key="4">
    <source>
        <dbReference type="ARBA" id="ARBA00048988"/>
    </source>
</evidence>
<proteinExistence type="inferred from homology"/>
<comment type="caution">
    <text evidence="8">The sequence shown here is derived from an EMBL/GenBank/DDBJ whole genome shotgun (WGS) entry which is preliminary data.</text>
</comment>